<dbReference type="GO" id="GO:0005802">
    <property type="term" value="C:trans-Golgi network"/>
    <property type="evidence" value="ECO:0007669"/>
    <property type="project" value="TreeGrafter"/>
</dbReference>
<evidence type="ECO:0000313" key="7">
    <source>
        <dbReference type="Proteomes" id="UP000007635"/>
    </source>
</evidence>
<dbReference type="PANTHER" id="PTHR14856:SF11">
    <property type="entry name" value="PQ-LOOP REPEAT-CONTAINING PROTEIN 1 ISOFORM X1"/>
    <property type="match status" value="1"/>
</dbReference>
<evidence type="ECO:0000256" key="3">
    <source>
        <dbReference type="ARBA" id="ARBA00022989"/>
    </source>
</evidence>
<dbReference type="Gene3D" id="1.20.1280.290">
    <property type="match status" value="1"/>
</dbReference>
<evidence type="ECO:0000256" key="5">
    <source>
        <dbReference type="SAM" id="Phobius"/>
    </source>
</evidence>
<dbReference type="GO" id="GO:0042147">
    <property type="term" value="P:retrograde transport, endosome to Golgi"/>
    <property type="evidence" value="ECO:0007669"/>
    <property type="project" value="TreeGrafter"/>
</dbReference>
<proteinExistence type="predicted"/>
<evidence type="ECO:0000313" key="6">
    <source>
        <dbReference type="Ensembl" id="ENSGACP00000058188.1"/>
    </source>
</evidence>
<feature type="transmembrane region" description="Helical" evidence="5">
    <location>
        <begin position="51"/>
        <end position="71"/>
    </location>
</feature>
<dbReference type="Pfam" id="PF04193">
    <property type="entry name" value="PQ-loop"/>
    <property type="match status" value="1"/>
</dbReference>
<keyword evidence="4 5" id="KW-0472">Membrane</keyword>
<dbReference type="Ensembl" id="ENSGACT00000059460.1">
    <property type="protein sequence ID" value="ENSGACP00000058188.1"/>
    <property type="gene ID" value="ENSGACG00000026277.1"/>
</dbReference>
<sequence>MDAPVVAQEEAAANSWQLLSWIASCLMVFGGALSYVPQYQDIRRSGHADGFSIRVCLVLLVAKILCIFFWIGKQFELTLLLQSVVMIVTMFVILHLCCEVQNTNLVSTRQHRLSGEDLESIMERLNDTLRFKYYRNFGTELSAFLFVKEGPVVPAPKELSMEALKLLYSI</sequence>
<dbReference type="FunFam" id="1.20.1280.290:FF:000008">
    <property type="entry name" value="PQ-loop repeat-containing protein 1"/>
    <property type="match status" value="1"/>
</dbReference>
<name>A0AAQ4R5S4_GASAC</name>
<reference evidence="6" key="3">
    <citation type="submission" date="2025-09" db="UniProtKB">
        <authorList>
            <consortium name="Ensembl"/>
        </authorList>
    </citation>
    <scope>IDENTIFICATION</scope>
</reference>
<dbReference type="AlphaFoldDB" id="A0AAQ4R5S4"/>
<dbReference type="GeneTree" id="ENSGT00390000002381"/>
<accession>A0AAQ4R5S4</accession>
<dbReference type="GO" id="GO:0016020">
    <property type="term" value="C:membrane"/>
    <property type="evidence" value="ECO:0007669"/>
    <property type="project" value="UniProtKB-SubCell"/>
</dbReference>
<reference evidence="6" key="2">
    <citation type="submission" date="2025-08" db="UniProtKB">
        <authorList>
            <consortium name="Ensembl"/>
        </authorList>
    </citation>
    <scope>IDENTIFICATION</scope>
</reference>
<evidence type="ECO:0000256" key="1">
    <source>
        <dbReference type="ARBA" id="ARBA00004141"/>
    </source>
</evidence>
<evidence type="ECO:0000256" key="2">
    <source>
        <dbReference type="ARBA" id="ARBA00022692"/>
    </source>
</evidence>
<dbReference type="InterPro" id="IPR006603">
    <property type="entry name" value="PQ-loop_rpt"/>
</dbReference>
<dbReference type="InterPro" id="IPR052241">
    <property type="entry name" value="SLC66/Scramblase_ANY1"/>
</dbReference>
<protein>
    <submittedName>
        <fullName evidence="6">Si:dkey-246g23.2</fullName>
    </submittedName>
</protein>
<feature type="transmembrane region" description="Helical" evidence="5">
    <location>
        <begin position="18"/>
        <end position="39"/>
    </location>
</feature>
<dbReference type="PANTHER" id="PTHR14856">
    <property type="entry name" value="PQ-LOOP REPEAT-CONTAINING PROTEIN 1-LIKE PROTEIN"/>
    <property type="match status" value="1"/>
</dbReference>
<evidence type="ECO:0000256" key="4">
    <source>
        <dbReference type="ARBA" id="ARBA00023136"/>
    </source>
</evidence>
<keyword evidence="3 5" id="KW-1133">Transmembrane helix</keyword>
<organism evidence="6 7">
    <name type="scientific">Gasterosteus aculeatus aculeatus</name>
    <name type="common">three-spined stickleback</name>
    <dbReference type="NCBI Taxonomy" id="481459"/>
    <lineage>
        <taxon>Eukaryota</taxon>
        <taxon>Metazoa</taxon>
        <taxon>Chordata</taxon>
        <taxon>Craniata</taxon>
        <taxon>Vertebrata</taxon>
        <taxon>Euteleostomi</taxon>
        <taxon>Actinopterygii</taxon>
        <taxon>Neopterygii</taxon>
        <taxon>Teleostei</taxon>
        <taxon>Neoteleostei</taxon>
        <taxon>Acanthomorphata</taxon>
        <taxon>Eupercaria</taxon>
        <taxon>Perciformes</taxon>
        <taxon>Cottioidei</taxon>
        <taxon>Gasterosteales</taxon>
        <taxon>Gasterosteidae</taxon>
        <taxon>Gasterosteus</taxon>
    </lineage>
</organism>
<keyword evidence="7" id="KW-1185">Reference proteome</keyword>
<dbReference type="Proteomes" id="UP000007635">
    <property type="component" value="Chromosome Y"/>
</dbReference>
<keyword evidence="2 5" id="KW-0812">Transmembrane</keyword>
<feature type="transmembrane region" description="Helical" evidence="5">
    <location>
        <begin position="77"/>
        <end position="97"/>
    </location>
</feature>
<comment type="subcellular location">
    <subcellularLocation>
        <location evidence="1">Membrane</location>
        <topology evidence="1">Multi-pass membrane protein</topology>
    </subcellularLocation>
</comment>
<dbReference type="GO" id="GO:0005768">
    <property type="term" value="C:endosome"/>
    <property type="evidence" value="ECO:0007669"/>
    <property type="project" value="TreeGrafter"/>
</dbReference>
<dbReference type="GO" id="GO:0005829">
    <property type="term" value="C:cytosol"/>
    <property type="evidence" value="ECO:0007669"/>
    <property type="project" value="GOC"/>
</dbReference>
<reference evidence="6 7" key="1">
    <citation type="journal article" date="2021" name="G3 (Bethesda)">
        <title>Improved contiguity of the threespine stickleback genome using long-read sequencing.</title>
        <authorList>
            <person name="Nath S."/>
            <person name="Shaw D.E."/>
            <person name="White M.A."/>
        </authorList>
    </citation>
    <scope>NUCLEOTIDE SEQUENCE [LARGE SCALE GENOMIC DNA]</scope>
    <source>
        <strain evidence="6 7">Lake Benthic</strain>
    </source>
</reference>
<dbReference type="GO" id="GO:0045332">
    <property type="term" value="P:phospholipid translocation"/>
    <property type="evidence" value="ECO:0007669"/>
    <property type="project" value="TreeGrafter"/>
</dbReference>